<comment type="catalytic activity">
    <reaction evidence="1">
        <text>Hydrolysis of terminal, non-reducing (1-&gt;4)-linked alpha-D-glucose residues with release of alpha-D-glucose.</text>
        <dbReference type="EC" id="3.2.1.20"/>
    </reaction>
</comment>
<dbReference type="InterPro" id="IPR048395">
    <property type="entry name" value="Glyco_hydro_31_C"/>
</dbReference>
<keyword evidence="7 8" id="KW-0326">Glycosidase</keyword>
<gene>
    <name evidence="12" type="ORF">N7532_009763</name>
</gene>
<dbReference type="SUPFAM" id="SSF51445">
    <property type="entry name" value="(Trans)glycosidases"/>
    <property type="match status" value="1"/>
</dbReference>
<comment type="caution">
    <text evidence="12">The sequence shown here is derived from an EMBL/GenBank/DDBJ whole genome shotgun (WGS) entry which is preliminary data.</text>
</comment>
<evidence type="ECO:0000313" key="13">
    <source>
        <dbReference type="Proteomes" id="UP001149074"/>
    </source>
</evidence>
<reference evidence="12" key="2">
    <citation type="journal article" date="2023" name="IMA Fungus">
        <title>Comparative genomic study of the Penicillium genus elucidates a diverse pangenome and 15 lateral gene transfer events.</title>
        <authorList>
            <person name="Petersen C."/>
            <person name="Sorensen T."/>
            <person name="Nielsen M.R."/>
            <person name="Sondergaard T.E."/>
            <person name="Sorensen J.L."/>
            <person name="Fitzpatrick D.A."/>
            <person name="Frisvad J.C."/>
            <person name="Nielsen K.L."/>
        </authorList>
    </citation>
    <scope>NUCLEOTIDE SEQUENCE</scope>
    <source>
        <strain evidence="12">IBT 30761</strain>
    </source>
</reference>
<dbReference type="OrthoDB" id="5839090at2759"/>
<evidence type="ECO:0000256" key="3">
    <source>
        <dbReference type="ARBA" id="ARBA00012741"/>
    </source>
</evidence>
<dbReference type="Gene3D" id="2.60.40.1180">
    <property type="entry name" value="Golgi alpha-mannosidase II"/>
    <property type="match status" value="2"/>
</dbReference>
<dbReference type="CDD" id="cd14752">
    <property type="entry name" value="GH31_N"/>
    <property type="match status" value="1"/>
</dbReference>
<evidence type="ECO:0000259" key="11">
    <source>
        <dbReference type="Pfam" id="PF21365"/>
    </source>
</evidence>
<dbReference type="InterPro" id="IPR013780">
    <property type="entry name" value="Glyco_hydro_b"/>
</dbReference>
<dbReference type="InterPro" id="IPR011013">
    <property type="entry name" value="Gal_mutarotase_sf_dom"/>
</dbReference>
<evidence type="ECO:0000256" key="4">
    <source>
        <dbReference type="ARBA" id="ARBA00022729"/>
    </source>
</evidence>
<organism evidence="12 13">
    <name type="scientific">Penicillium argentinense</name>
    <dbReference type="NCBI Taxonomy" id="1131581"/>
    <lineage>
        <taxon>Eukaryota</taxon>
        <taxon>Fungi</taxon>
        <taxon>Dikarya</taxon>
        <taxon>Ascomycota</taxon>
        <taxon>Pezizomycotina</taxon>
        <taxon>Eurotiomycetes</taxon>
        <taxon>Eurotiomycetidae</taxon>
        <taxon>Eurotiales</taxon>
        <taxon>Aspergillaceae</taxon>
        <taxon>Penicillium</taxon>
    </lineage>
</organism>
<feature type="signal peptide" evidence="9">
    <location>
        <begin position="1"/>
        <end position="23"/>
    </location>
</feature>
<dbReference type="InterPro" id="IPR000322">
    <property type="entry name" value="Glyco_hydro_31_TIM"/>
</dbReference>
<evidence type="ECO:0000313" key="12">
    <source>
        <dbReference type="EMBL" id="KAJ5084992.1"/>
    </source>
</evidence>
<evidence type="ECO:0000256" key="6">
    <source>
        <dbReference type="ARBA" id="ARBA00023180"/>
    </source>
</evidence>
<keyword evidence="13" id="KW-1185">Reference proteome</keyword>
<keyword evidence="4 9" id="KW-0732">Signal</keyword>
<dbReference type="CDD" id="cd06602">
    <property type="entry name" value="GH31_MGAM_SI_GAA"/>
    <property type="match status" value="1"/>
</dbReference>
<keyword evidence="5 8" id="KW-0378">Hydrolase</keyword>
<dbReference type="RefSeq" id="XP_056469670.1">
    <property type="nucleotide sequence ID" value="XM_056622254.1"/>
</dbReference>
<feature type="chain" id="PRO_5040794497" description="alpha-glucosidase" evidence="9">
    <location>
        <begin position="24"/>
        <end position="956"/>
    </location>
</feature>
<evidence type="ECO:0000259" key="10">
    <source>
        <dbReference type="Pfam" id="PF01055"/>
    </source>
</evidence>
<sequence length="956" mass="105091">MGTPRIWTKAFVGLVSFCAIGQAQTPTSSTTSSTSTSAQFTVPASANSALPVIPNIKDPLAVDAQAECPGYIASNIQQTSSGFTASLSLAGDACNVYGTDIEALELTVEYQTADRLHVAVQPTYLGATNESYYLIPEGIVAKPDVEQSNVVSDLEFSWSNKPSFGFEVTRKSTKDVLFSTKGKKLVYENQFIEFASSLPENYNLYGLGETVHGFRLGNNYTKTYYNADAGATIDVNVYGTHPFYMETRYFTENPDGSLSPDILLEPESITYRAIGGSIDLYFFQGPTQPEVTSSYLKAVGLPAMQQYWTFGFHQCRWGYKSWSDLQDIVDNHVKFGIPLETLWTDIDWMLRYRDFNNNPVGFDTATGKSFLQRLHDGGRHYVPIFDAAIYIPNPSDPSDAYPTFERGNQTGSFMQNPDGSLYIGDVWPGYTVFPDWLSQGAEAWWTKEFLLYYQDTPFDGAWVDMSEVSSFCVGSCGSGNLTLNPVHPWFPLPGESSNPVLYYPEGFNVTNSTEAAAASAAIASFSSAYPEPTASSTVSYFRTTPTAGVRDVNYPPYVINNVQGALGRSAMSPNATHADGTLEYDMHNLWGHSILKATYNALSAVFTGIRPFIIGRSTFAGSGSFAGHWGGDNWSNWPSMAFSIPQALQMSLLGIPMFGSDTCGFADNTDMELCNRWMQLSAFFPFYRNHNILGAISQEAYRWASVIDASKTAMSIRYQLLPYMYTLFYHAHTTGDTVMRALAWEFPNDPSLASADRQFMLGPSILVTPVLEPLATTVNGVFPGLIEGTEKWYDWYNNTAVPVPAQANTTIGAPLGHIPVYVRGGSVLPLQQTALTTRDARTSPWDVLVALDKNGNAKGDLYLDDGVSVQPDATLTVQFAVQDRKLDTVISHGGWIDGNSLQNITIWGVDGIDSAVKFNGRNVSSSNVMFDSDKHTLVVFGFNVSAWAGNQWTLEW</sequence>
<dbReference type="SUPFAM" id="SSF51011">
    <property type="entry name" value="Glycosyl hydrolase domain"/>
    <property type="match status" value="1"/>
</dbReference>
<evidence type="ECO:0000256" key="2">
    <source>
        <dbReference type="ARBA" id="ARBA00007806"/>
    </source>
</evidence>
<dbReference type="SUPFAM" id="SSF74650">
    <property type="entry name" value="Galactose mutarotase-like"/>
    <property type="match status" value="1"/>
</dbReference>
<dbReference type="Pfam" id="PF01055">
    <property type="entry name" value="Glyco_hydro_31_2nd"/>
    <property type="match status" value="1"/>
</dbReference>
<evidence type="ECO:0000256" key="1">
    <source>
        <dbReference type="ARBA" id="ARBA00001657"/>
    </source>
</evidence>
<name>A0A9W9JXT7_9EURO</name>
<dbReference type="GeneID" id="81361233"/>
<dbReference type="Gene3D" id="2.60.40.1760">
    <property type="entry name" value="glycosyl hydrolase (family 31)"/>
    <property type="match status" value="1"/>
</dbReference>
<comment type="similarity">
    <text evidence="2 8">Belongs to the glycosyl hydrolase 31 family.</text>
</comment>
<feature type="domain" description="Glycosyl hydrolase family 31 C-terminal" evidence="11">
    <location>
        <begin position="735"/>
        <end position="828"/>
    </location>
</feature>
<feature type="domain" description="Glycoside hydrolase family 31 TIM barrel" evidence="10">
    <location>
        <begin position="302"/>
        <end position="727"/>
    </location>
</feature>
<dbReference type="EC" id="3.2.1.20" evidence="3"/>
<accession>A0A9W9JXT7</accession>
<dbReference type="AlphaFoldDB" id="A0A9W9JXT7"/>
<dbReference type="Pfam" id="PF21365">
    <property type="entry name" value="Glyco_hydro_31_3rd"/>
    <property type="match status" value="1"/>
</dbReference>
<dbReference type="PANTHER" id="PTHR22762:SF133">
    <property type="entry name" value="P-TYPE DOMAIN-CONTAINING PROTEIN"/>
    <property type="match status" value="1"/>
</dbReference>
<keyword evidence="6" id="KW-0325">Glycoprotein</keyword>
<dbReference type="Gene3D" id="3.20.20.80">
    <property type="entry name" value="Glycosidases"/>
    <property type="match status" value="2"/>
</dbReference>
<proteinExistence type="inferred from homology"/>
<evidence type="ECO:0000256" key="8">
    <source>
        <dbReference type="RuleBase" id="RU361185"/>
    </source>
</evidence>
<reference evidence="12" key="1">
    <citation type="submission" date="2022-11" db="EMBL/GenBank/DDBJ databases">
        <authorList>
            <person name="Petersen C."/>
        </authorList>
    </citation>
    <scope>NUCLEOTIDE SEQUENCE</scope>
    <source>
        <strain evidence="12">IBT 30761</strain>
    </source>
</reference>
<evidence type="ECO:0000256" key="5">
    <source>
        <dbReference type="ARBA" id="ARBA00022801"/>
    </source>
</evidence>
<protein>
    <recommendedName>
        <fullName evidence="3">alpha-glucosidase</fullName>
        <ecNumber evidence="3">3.2.1.20</ecNumber>
    </recommendedName>
</protein>
<dbReference type="InterPro" id="IPR017853">
    <property type="entry name" value="GH"/>
</dbReference>
<dbReference type="EMBL" id="JAPQKI010000010">
    <property type="protein sequence ID" value="KAJ5084992.1"/>
    <property type="molecule type" value="Genomic_DNA"/>
</dbReference>
<dbReference type="Proteomes" id="UP001149074">
    <property type="component" value="Unassembled WGS sequence"/>
</dbReference>
<dbReference type="FunFam" id="2.60.40.1180:FF:000001">
    <property type="entry name" value="Maltase-glucoamylase, intestinal"/>
    <property type="match status" value="1"/>
</dbReference>
<dbReference type="GO" id="GO:0004558">
    <property type="term" value="F:alpha-1,4-glucosidase activity"/>
    <property type="evidence" value="ECO:0007669"/>
    <property type="project" value="UniProtKB-EC"/>
</dbReference>
<evidence type="ECO:0000256" key="9">
    <source>
        <dbReference type="SAM" id="SignalP"/>
    </source>
</evidence>
<dbReference type="GO" id="GO:0005975">
    <property type="term" value="P:carbohydrate metabolic process"/>
    <property type="evidence" value="ECO:0007669"/>
    <property type="project" value="InterPro"/>
</dbReference>
<evidence type="ECO:0000256" key="7">
    <source>
        <dbReference type="ARBA" id="ARBA00023295"/>
    </source>
</evidence>
<dbReference type="GO" id="GO:0030246">
    <property type="term" value="F:carbohydrate binding"/>
    <property type="evidence" value="ECO:0007669"/>
    <property type="project" value="InterPro"/>
</dbReference>
<dbReference type="PANTHER" id="PTHR22762">
    <property type="entry name" value="ALPHA-GLUCOSIDASE"/>
    <property type="match status" value="1"/>
</dbReference>
<dbReference type="FunFam" id="3.20.20.80:FF:000138">
    <property type="entry name" value="Putative alpha-glucosidase AgdA"/>
    <property type="match status" value="1"/>
</dbReference>